<proteinExistence type="predicted"/>
<dbReference type="InterPro" id="IPR022535">
    <property type="entry name" value="Golgi_pH-regulator_cons_dom"/>
</dbReference>
<gene>
    <name evidence="6" type="ORF">DDE83_008126</name>
</gene>
<feature type="region of interest" description="Disordered" evidence="1">
    <location>
        <begin position="245"/>
        <end position="266"/>
    </location>
</feature>
<dbReference type="PANTHER" id="PTHR47815:SF1">
    <property type="entry name" value="UNIVERSAL STRESS PROTEIN A FAMILY PROTEIN C25B2.10"/>
    <property type="match status" value="1"/>
</dbReference>
<dbReference type="Pfam" id="PF12537">
    <property type="entry name" value="GPHR_N"/>
    <property type="match status" value="1"/>
</dbReference>
<evidence type="ECO:0000313" key="7">
    <source>
        <dbReference type="Proteomes" id="UP000249619"/>
    </source>
</evidence>
<feature type="compositionally biased region" description="Polar residues" evidence="1">
    <location>
        <begin position="1007"/>
        <end position="1020"/>
    </location>
</feature>
<feature type="compositionally biased region" description="Low complexity" evidence="1">
    <location>
        <begin position="355"/>
        <end position="365"/>
    </location>
</feature>
<feature type="transmembrane region" description="Helical" evidence="2">
    <location>
        <begin position="823"/>
        <end position="845"/>
    </location>
</feature>
<keyword evidence="6" id="KW-0675">Receptor</keyword>
<dbReference type="Pfam" id="PF00582">
    <property type="entry name" value="Usp"/>
    <property type="match status" value="1"/>
</dbReference>
<feature type="compositionally biased region" description="Basic and acidic residues" evidence="1">
    <location>
        <begin position="1"/>
        <end position="12"/>
    </location>
</feature>
<evidence type="ECO:0000256" key="2">
    <source>
        <dbReference type="SAM" id="Phobius"/>
    </source>
</evidence>
<feature type="compositionally biased region" description="Low complexity" evidence="1">
    <location>
        <begin position="975"/>
        <end position="990"/>
    </location>
</feature>
<organism evidence="6 7">
    <name type="scientific">Stemphylium lycopersici</name>
    <name type="common">Tomato gray leaf spot disease fungus</name>
    <name type="synonym">Thyrospora lycopersici</name>
    <dbReference type="NCBI Taxonomy" id="183478"/>
    <lineage>
        <taxon>Eukaryota</taxon>
        <taxon>Fungi</taxon>
        <taxon>Dikarya</taxon>
        <taxon>Ascomycota</taxon>
        <taxon>Pezizomycotina</taxon>
        <taxon>Dothideomycetes</taxon>
        <taxon>Pleosporomycetidae</taxon>
        <taxon>Pleosporales</taxon>
        <taxon>Pleosporineae</taxon>
        <taxon>Pleosporaceae</taxon>
        <taxon>Stemphylium</taxon>
    </lineage>
</organism>
<feature type="transmembrane region" description="Helical" evidence="2">
    <location>
        <begin position="438"/>
        <end position="458"/>
    </location>
</feature>
<evidence type="ECO:0000259" key="4">
    <source>
        <dbReference type="Pfam" id="PF12430"/>
    </source>
</evidence>
<feature type="compositionally biased region" description="Basic and acidic residues" evidence="1">
    <location>
        <begin position="470"/>
        <end position="479"/>
    </location>
</feature>
<feature type="compositionally biased region" description="Polar residues" evidence="1">
    <location>
        <begin position="46"/>
        <end position="58"/>
    </location>
</feature>
<feature type="transmembrane region" description="Helical" evidence="2">
    <location>
        <begin position="580"/>
        <end position="599"/>
    </location>
</feature>
<dbReference type="Pfam" id="PF12430">
    <property type="entry name" value="ABA_GPCR"/>
    <property type="match status" value="1"/>
</dbReference>
<reference evidence="7" key="1">
    <citation type="submission" date="2018-05" db="EMBL/GenBank/DDBJ databases">
        <title>Draft genome sequence of Stemphylium lycopersici strain CIDEFI 213.</title>
        <authorList>
            <person name="Medina R."/>
            <person name="Franco M.E.E."/>
            <person name="Lucentini C.G."/>
            <person name="Saparrat M.C.N."/>
            <person name="Balatti P.A."/>
        </authorList>
    </citation>
    <scope>NUCLEOTIDE SEQUENCE [LARGE SCALE GENOMIC DNA]</scope>
    <source>
        <strain evidence="7">CIDEFI 213</strain>
    </source>
</reference>
<name>A0A364MV21_STELY</name>
<feature type="transmembrane region" description="Helical" evidence="2">
    <location>
        <begin position="907"/>
        <end position="925"/>
    </location>
</feature>
<evidence type="ECO:0000259" key="5">
    <source>
        <dbReference type="Pfam" id="PF12537"/>
    </source>
</evidence>
<feature type="region of interest" description="Disordered" evidence="1">
    <location>
        <begin position="1"/>
        <end position="82"/>
    </location>
</feature>
<evidence type="ECO:0000256" key="1">
    <source>
        <dbReference type="SAM" id="MobiDB-lite"/>
    </source>
</evidence>
<evidence type="ECO:0000313" key="6">
    <source>
        <dbReference type="EMBL" id="RAR03645.1"/>
    </source>
</evidence>
<dbReference type="Gene3D" id="3.40.50.620">
    <property type="entry name" value="HUPs"/>
    <property type="match status" value="1"/>
</dbReference>
<feature type="region of interest" description="Disordered" evidence="1">
    <location>
        <begin position="469"/>
        <end position="491"/>
    </location>
</feature>
<evidence type="ECO:0000259" key="3">
    <source>
        <dbReference type="Pfam" id="PF00582"/>
    </source>
</evidence>
<feature type="transmembrane region" description="Helical" evidence="2">
    <location>
        <begin position="627"/>
        <end position="648"/>
    </location>
</feature>
<feature type="transmembrane region" description="Helical" evidence="2">
    <location>
        <begin position="503"/>
        <end position="523"/>
    </location>
</feature>
<feature type="region of interest" description="Disordered" evidence="1">
    <location>
        <begin position="931"/>
        <end position="1060"/>
    </location>
</feature>
<feature type="transmembrane region" description="Helical" evidence="2">
    <location>
        <begin position="543"/>
        <end position="568"/>
    </location>
</feature>
<sequence length="1060" mass="116201">MSASPKTRDGRHASPAARKSPGPYSVSPLQISNGAKPALDEARRPSSIQFLAHRNSSLPRGAPRNRERRRLSSPPPPPVFQNRVSFDTFDKPADFIEESSFTLIAKHKDYEYTKRSRTFLCGFDENEYSVYALQWLINELVDDGDEIVCLRVVEKEDAIAGDRSVETGRYRVEAENTMADIQSRNHDNKAINLILEFSIGKINLYEPAILVVGTRGKSLGGFQGLLPGSVSKYCLQHSPVPVIVVRPTSKRDKAKDKRTKDPDRQGYRELLAKSERLPDYDSPRNSFFANEDEAAIVGAAAAAPKPVVDTVHPLAQVEHAQDSSDELETGNSSTVVGDDPRSPGPMMKSPHLQNLDSPELSSQSSSEDEDEQGGVPTNTGTSAVDKVVQKASAEDADAQTSSIKKPPRRHSNANPMIPPFADDCDECMPDYAIHRSPMTVAISALPFILTFLVVAFVVSHKLFPILSGNTDRKAHHDNPRSPSLAQRERGSNLKAACPTARSLASVIFSTNFALSAVLVELILCEISNTIHRATRTLALKITLPSLLFLLVVATPAFEIHSVISGTGLNIGGEHSTRRRAAWALELSGLAIWLAGFWYLGRGLLGSYLHQESYAHDHTFSEGCLERIGIIGISLMASLAGFAAISALWHTFGVKYRPVTESDIARKQAGIQATNDMLLTKESRLRAVERKLSDNPQQGFMGRVVGTIRGNPDTQERNTLQLEIQGLETMRHTLQNSLTVLQNRRQSQLRSHTAQGRLFNMISYVFAVYCAYRIIATTVSTLRRFSSPNASFSSSDPINNVLALLAKHWDPTIDRVAWSRTISFLLSGVMLLLSFNSVLQTFYLFARVVPGLLHHTKTNFALIISQIAATYVISSALMLRSNLPPEMKSKIGDALGAPLEPAFTERWFEGWFLTASAATILGLWLGKRLKGGEWDDDGEGGDSIRRVDANSQPNKITRAFARAPVYPPSQASNSNTQLTPQTKPHTTTPTKMSAPNPGRQSPDPERQSGAQAGQTTDNVNKQGAGPQEGAEKASDKTKDSLSSNPEHPLKDHSEQTTSKKV</sequence>
<dbReference type="PANTHER" id="PTHR47815">
    <property type="entry name" value="UNIVERSAL STRESS PROTEIN A FAMILY PROTEIN C25B2.10"/>
    <property type="match status" value="1"/>
</dbReference>
<dbReference type="InterPro" id="IPR025969">
    <property type="entry name" value="ABA_GPCR_dom"/>
</dbReference>
<keyword evidence="2" id="KW-1133">Transmembrane helix</keyword>
<dbReference type="InterPro" id="IPR014729">
    <property type="entry name" value="Rossmann-like_a/b/a_fold"/>
</dbReference>
<accession>A0A364MV21</accession>
<feature type="domain" description="Abscisic acid G-protein coupled receptor-like" evidence="4">
    <location>
        <begin position="749"/>
        <end position="927"/>
    </location>
</feature>
<keyword evidence="7" id="KW-1185">Reference proteome</keyword>
<dbReference type="AlphaFoldDB" id="A0A364MV21"/>
<dbReference type="InterPro" id="IPR006016">
    <property type="entry name" value="UspA"/>
</dbReference>
<dbReference type="SUPFAM" id="SSF52402">
    <property type="entry name" value="Adenine nucleotide alpha hydrolases-like"/>
    <property type="match status" value="1"/>
</dbReference>
<keyword evidence="2" id="KW-0812">Transmembrane</keyword>
<comment type="caution">
    <text evidence="6">The sequence shown here is derived from an EMBL/GenBank/DDBJ whole genome shotgun (WGS) entry which is preliminary data.</text>
</comment>
<dbReference type="EMBL" id="QGDH01000173">
    <property type="protein sequence ID" value="RAR03645.1"/>
    <property type="molecule type" value="Genomic_DNA"/>
</dbReference>
<dbReference type="GO" id="GO:0016020">
    <property type="term" value="C:membrane"/>
    <property type="evidence" value="ECO:0007669"/>
    <property type="project" value="InterPro"/>
</dbReference>
<dbReference type="Proteomes" id="UP000249619">
    <property type="component" value="Unassembled WGS sequence"/>
</dbReference>
<protein>
    <submittedName>
        <fullName evidence="6">G protein-coupled receptor protein</fullName>
    </submittedName>
</protein>
<feature type="domain" description="UspA" evidence="3">
    <location>
        <begin position="206"/>
        <end position="246"/>
    </location>
</feature>
<feature type="compositionally biased region" description="Basic and acidic residues" evidence="1">
    <location>
        <begin position="1028"/>
        <end position="1038"/>
    </location>
</feature>
<feature type="domain" description="Golgi pH regulator conserved" evidence="5">
    <location>
        <begin position="618"/>
        <end position="684"/>
    </location>
</feature>
<feature type="transmembrane region" description="Helical" evidence="2">
    <location>
        <begin position="757"/>
        <end position="774"/>
    </location>
</feature>
<feature type="region of interest" description="Disordered" evidence="1">
    <location>
        <begin position="319"/>
        <end position="415"/>
    </location>
</feature>
<feature type="transmembrane region" description="Helical" evidence="2">
    <location>
        <begin position="857"/>
        <end position="878"/>
    </location>
</feature>
<feature type="compositionally biased region" description="Basic and acidic residues" evidence="1">
    <location>
        <begin position="249"/>
        <end position="266"/>
    </location>
</feature>
<dbReference type="CDD" id="cd23659">
    <property type="entry name" value="USP_At3g01520-like"/>
    <property type="match status" value="1"/>
</dbReference>
<keyword evidence="2" id="KW-0472">Membrane</keyword>